<feature type="region of interest" description="Disordered" evidence="1">
    <location>
        <begin position="56"/>
        <end position="85"/>
    </location>
</feature>
<evidence type="ECO:0000313" key="3">
    <source>
        <dbReference type="Proteomes" id="UP001172155"/>
    </source>
</evidence>
<evidence type="ECO:0000256" key="1">
    <source>
        <dbReference type="SAM" id="MobiDB-lite"/>
    </source>
</evidence>
<feature type="compositionally biased region" description="Basic and acidic residues" evidence="1">
    <location>
        <begin position="70"/>
        <end position="79"/>
    </location>
</feature>
<dbReference type="AlphaFoldDB" id="A0AA40EX38"/>
<sequence>MSLPFVSSMSYILLGAWGLRRRECHAVNSGLSGPNISSSSQDCCDGINKLPRRIGSAANRPMSHGYQRSIDQRDQRPDDFPSMGFDDGMNVGSKLCDGSWELWKRWWGKGFWT</sequence>
<dbReference type="Proteomes" id="UP001172155">
    <property type="component" value="Unassembled WGS sequence"/>
</dbReference>
<protein>
    <submittedName>
        <fullName evidence="2">Uncharacterized protein</fullName>
    </submittedName>
</protein>
<keyword evidence="3" id="KW-1185">Reference proteome</keyword>
<reference evidence="2" key="1">
    <citation type="submission" date="2023-06" db="EMBL/GenBank/DDBJ databases">
        <title>Genome-scale phylogeny and comparative genomics of the fungal order Sordariales.</title>
        <authorList>
            <consortium name="Lawrence Berkeley National Laboratory"/>
            <person name="Hensen N."/>
            <person name="Bonometti L."/>
            <person name="Westerberg I."/>
            <person name="Brannstrom I.O."/>
            <person name="Guillou S."/>
            <person name="Cros-Aarteil S."/>
            <person name="Calhoun S."/>
            <person name="Haridas S."/>
            <person name="Kuo A."/>
            <person name="Mondo S."/>
            <person name="Pangilinan J."/>
            <person name="Riley R."/>
            <person name="LaButti K."/>
            <person name="Andreopoulos B."/>
            <person name="Lipzen A."/>
            <person name="Chen C."/>
            <person name="Yanf M."/>
            <person name="Daum C."/>
            <person name="Ng V."/>
            <person name="Clum A."/>
            <person name="Steindorff A."/>
            <person name="Ohm R."/>
            <person name="Martin F."/>
            <person name="Silar P."/>
            <person name="Natvig D."/>
            <person name="Lalanne C."/>
            <person name="Gautier V."/>
            <person name="Ament-velasquez S.L."/>
            <person name="Kruys A."/>
            <person name="Hutchinson M.I."/>
            <person name="Powell A.J."/>
            <person name="Barry K."/>
            <person name="Miller A.N."/>
            <person name="Grigoriev I.V."/>
            <person name="Debuchy R."/>
            <person name="Gladieux P."/>
            <person name="Thoren M.H."/>
            <person name="Johannesson H."/>
        </authorList>
    </citation>
    <scope>NUCLEOTIDE SEQUENCE</scope>
    <source>
        <strain evidence="2">SMH3187-1</strain>
    </source>
</reference>
<name>A0AA40EX38_9PEZI</name>
<proteinExistence type="predicted"/>
<gene>
    <name evidence="2" type="ORF">B0T18DRAFT_166058</name>
</gene>
<comment type="caution">
    <text evidence="2">The sequence shown here is derived from an EMBL/GenBank/DDBJ whole genome shotgun (WGS) entry which is preliminary data.</text>
</comment>
<organism evidence="2 3">
    <name type="scientific">Schizothecium vesticola</name>
    <dbReference type="NCBI Taxonomy" id="314040"/>
    <lineage>
        <taxon>Eukaryota</taxon>
        <taxon>Fungi</taxon>
        <taxon>Dikarya</taxon>
        <taxon>Ascomycota</taxon>
        <taxon>Pezizomycotina</taxon>
        <taxon>Sordariomycetes</taxon>
        <taxon>Sordariomycetidae</taxon>
        <taxon>Sordariales</taxon>
        <taxon>Schizotheciaceae</taxon>
        <taxon>Schizothecium</taxon>
    </lineage>
</organism>
<evidence type="ECO:0000313" key="2">
    <source>
        <dbReference type="EMBL" id="KAK0747154.1"/>
    </source>
</evidence>
<dbReference type="EMBL" id="JAUKUD010000004">
    <property type="protein sequence ID" value="KAK0747154.1"/>
    <property type="molecule type" value="Genomic_DNA"/>
</dbReference>
<accession>A0AA40EX38</accession>